<dbReference type="Proteomes" id="UP000826271">
    <property type="component" value="Unassembled WGS sequence"/>
</dbReference>
<dbReference type="SUPFAM" id="SSF52058">
    <property type="entry name" value="L domain-like"/>
    <property type="match status" value="2"/>
</dbReference>
<dbReference type="PANTHER" id="PTHR48063:SF101">
    <property type="entry name" value="LRR RECEPTOR-LIKE SERINE_THREONINE-PROTEIN KINASE FLS2"/>
    <property type="match status" value="1"/>
</dbReference>
<keyword evidence="6" id="KW-0732">Signal</keyword>
<dbReference type="AlphaFoldDB" id="A0AAV6W9L5"/>
<dbReference type="PROSITE" id="PS51450">
    <property type="entry name" value="LRR"/>
    <property type="match status" value="1"/>
</dbReference>
<evidence type="ECO:0000256" key="10">
    <source>
        <dbReference type="ARBA" id="ARBA00023180"/>
    </source>
</evidence>
<evidence type="ECO:0000313" key="14">
    <source>
        <dbReference type="Proteomes" id="UP000826271"/>
    </source>
</evidence>
<evidence type="ECO:0000259" key="12">
    <source>
        <dbReference type="Pfam" id="PF08263"/>
    </source>
</evidence>
<keyword evidence="10" id="KW-0325">Glycoprotein</keyword>
<keyword evidence="8 11" id="KW-1133">Transmembrane helix</keyword>
<dbReference type="Pfam" id="PF13855">
    <property type="entry name" value="LRR_8"/>
    <property type="match status" value="2"/>
</dbReference>
<evidence type="ECO:0000313" key="13">
    <source>
        <dbReference type="EMBL" id="KAG8366843.1"/>
    </source>
</evidence>
<evidence type="ECO:0000256" key="11">
    <source>
        <dbReference type="SAM" id="Phobius"/>
    </source>
</evidence>
<evidence type="ECO:0000256" key="9">
    <source>
        <dbReference type="ARBA" id="ARBA00023136"/>
    </source>
</evidence>
<evidence type="ECO:0000256" key="5">
    <source>
        <dbReference type="ARBA" id="ARBA00022692"/>
    </source>
</evidence>
<gene>
    <name evidence="13" type="ORF">BUALT_Bualt16G0010000</name>
</gene>
<keyword evidence="4" id="KW-0433">Leucine-rich repeat</keyword>
<keyword evidence="9 11" id="KW-0472">Membrane</keyword>
<evidence type="ECO:0000256" key="2">
    <source>
        <dbReference type="ARBA" id="ARBA00009592"/>
    </source>
</evidence>
<evidence type="ECO:0000256" key="7">
    <source>
        <dbReference type="ARBA" id="ARBA00022737"/>
    </source>
</evidence>
<dbReference type="Gene3D" id="3.80.10.10">
    <property type="entry name" value="Ribonuclease Inhibitor"/>
    <property type="match status" value="4"/>
</dbReference>
<reference evidence="13" key="1">
    <citation type="submission" date="2019-10" db="EMBL/GenBank/DDBJ databases">
        <authorList>
            <person name="Zhang R."/>
            <person name="Pan Y."/>
            <person name="Wang J."/>
            <person name="Ma R."/>
            <person name="Yu S."/>
        </authorList>
    </citation>
    <scope>NUCLEOTIDE SEQUENCE</scope>
    <source>
        <strain evidence="13">LA-IB0</strain>
        <tissue evidence="13">Leaf</tissue>
    </source>
</reference>
<evidence type="ECO:0000256" key="1">
    <source>
        <dbReference type="ARBA" id="ARBA00004251"/>
    </source>
</evidence>
<dbReference type="InterPro" id="IPR032675">
    <property type="entry name" value="LRR_dom_sf"/>
</dbReference>
<protein>
    <recommendedName>
        <fullName evidence="12">Leucine-rich repeat-containing N-terminal plant-type domain-containing protein</fullName>
    </recommendedName>
</protein>
<evidence type="ECO:0000256" key="8">
    <source>
        <dbReference type="ARBA" id="ARBA00022989"/>
    </source>
</evidence>
<comment type="subcellular location">
    <subcellularLocation>
        <location evidence="1">Cell membrane</location>
        <topology evidence="1">Single-pass type I membrane protein</topology>
    </subcellularLocation>
</comment>
<dbReference type="InterPro" id="IPR013210">
    <property type="entry name" value="LRR_N_plant-typ"/>
</dbReference>
<dbReference type="FunFam" id="3.80.10.10:FF:000213">
    <property type="entry name" value="Tyrosine-sulfated glycopeptide receptor 1"/>
    <property type="match status" value="1"/>
</dbReference>
<proteinExistence type="inferred from homology"/>
<feature type="transmembrane region" description="Helical" evidence="11">
    <location>
        <begin position="878"/>
        <end position="899"/>
    </location>
</feature>
<dbReference type="GO" id="GO:0006952">
    <property type="term" value="P:defense response"/>
    <property type="evidence" value="ECO:0007669"/>
    <property type="project" value="UniProtKB-ARBA"/>
</dbReference>
<comment type="caution">
    <text evidence="13">The sequence shown here is derived from an EMBL/GenBank/DDBJ whole genome shotgun (WGS) entry which is preliminary data.</text>
</comment>
<keyword evidence="14" id="KW-1185">Reference proteome</keyword>
<dbReference type="SUPFAM" id="SSF52047">
    <property type="entry name" value="RNI-like"/>
    <property type="match status" value="1"/>
</dbReference>
<evidence type="ECO:0000256" key="4">
    <source>
        <dbReference type="ARBA" id="ARBA00022614"/>
    </source>
</evidence>
<organism evidence="13 14">
    <name type="scientific">Buddleja alternifolia</name>
    <dbReference type="NCBI Taxonomy" id="168488"/>
    <lineage>
        <taxon>Eukaryota</taxon>
        <taxon>Viridiplantae</taxon>
        <taxon>Streptophyta</taxon>
        <taxon>Embryophyta</taxon>
        <taxon>Tracheophyta</taxon>
        <taxon>Spermatophyta</taxon>
        <taxon>Magnoliopsida</taxon>
        <taxon>eudicotyledons</taxon>
        <taxon>Gunneridae</taxon>
        <taxon>Pentapetalae</taxon>
        <taxon>asterids</taxon>
        <taxon>lamiids</taxon>
        <taxon>Lamiales</taxon>
        <taxon>Scrophulariaceae</taxon>
        <taxon>Buddlejeae</taxon>
        <taxon>Buddleja</taxon>
    </lineage>
</organism>
<dbReference type="EMBL" id="WHWC01000016">
    <property type="protein sequence ID" value="KAG8366843.1"/>
    <property type="molecule type" value="Genomic_DNA"/>
</dbReference>
<dbReference type="Pfam" id="PF08263">
    <property type="entry name" value="LRRNT_2"/>
    <property type="match status" value="1"/>
</dbReference>
<keyword evidence="5 11" id="KW-0812">Transmembrane</keyword>
<keyword evidence="3" id="KW-1003">Cell membrane</keyword>
<dbReference type="InterPro" id="IPR003591">
    <property type="entry name" value="Leu-rich_rpt_typical-subtyp"/>
</dbReference>
<dbReference type="InterPro" id="IPR046956">
    <property type="entry name" value="RLP23-like"/>
</dbReference>
<dbReference type="GO" id="GO:0005886">
    <property type="term" value="C:plasma membrane"/>
    <property type="evidence" value="ECO:0007669"/>
    <property type="project" value="UniProtKB-SubCell"/>
</dbReference>
<dbReference type="GO" id="GO:0051707">
    <property type="term" value="P:response to other organism"/>
    <property type="evidence" value="ECO:0007669"/>
    <property type="project" value="UniProtKB-ARBA"/>
</dbReference>
<name>A0AAV6W9L5_9LAMI</name>
<comment type="similarity">
    <text evidence="2">Belongs to the RLP family.</text>
</comment>
<sequence length="936" mass="104957">MMIGHCLQVRCLERERAALFKFKDQLIDVDGRLSSWNKHQDCCKWEGVHCHNKTNHVTTLHLPGAFLEGNISDSLLELHHLSYLDLSFNNFGDDRIPDFVGSLTELRYLNLSRNYNFGGQIPHNLGNLSKLSYLDLNDNYGYSKNLDWISRLHSLRYLGLNYVNLSMATDWLSTISKLTFIEELHLGSCELPDIVPSSLPYVNASTPLAILDLSYNNLTLVSAIPWFSNFSKVLSSVDLSFNNFFGPIPDDAFKDMISLSYLDLDYCGIEGGIPRSLGNLTTLISLTLYGNVMTGHLSEIMMNISENKLQHLDLGANGITGPLPNFSRFSLLKELRIEYNQLNGSIPKGYLQLPHLVHLSLTSNQITGPLPDFSFCSSLKYLSLYDNMFNGTFIETIGGLSNLEVLSLGSNHLEGIITENHLTNFSKLIYLDLSYNSFVSMQFSSHWVPPFQVEYLYLARCKLGPEFPKWLRTQKPLLHLDISSAQISGTIPNWFGNQALSLEYLNASYNQIHGFFPDISFSNNQNKSRQVLDLSRNQISGSVTFLCGMSISTYVIDLSDNLFSGQVPDCFTNFQSLTYLNLANNGFTGLIPNSFGFLSSIVFLHLRKNSFSGAIPISMMNCTNLRIIDVGNNRLIGEIPTWLGFSLLELEVLSLHQNEFYGTIPSNLCDLRYVRVLDLSSNNLSGVIPKCLQNLTSMTREHGYSHFNAFSESIDGVNLMWKGTEVEYKNSLRLVKLIDLSSNNLVGKIPSEITKLDDLVGLNLSRNKLTGSIPQDIGRMMSLNFLDLSINHLSGGIPTGLSELSFLGVLNLSYNNLSGKIPQETHMTTFNELSYTGNPGLCGRPLIKSCPGDETIQDPKRTASDNDDSDDHFITQGFYIAMGLGFGIAFGGIFGTILFNRSSRHAYFQVLNRVEDYVYVRVKLMKARLRRTPQNE</sequence>
<dbReference type="Pfam" id="PF00560">
    <property type="entry name" value="LRR_1"/>
    <property type="match status" value="8"/>
</dbReference>
<dbReference type="PANTHER" id="PTHR48063">
    <property type="entry name" value="LRR RECEPTOR-LIKE KINASE"/>
    <property type="match status" value="1"/>
</dbReference>
<dbReference type="Pfam" id="PF13516">
    <property type="entry name" value="LRR_6"/>
    <property type="match status" value="2"/>
</dbReference>
<evidence type="ECO:0000256" key="6">
    <source>
        <dbReference type="ARBA" id="ARBA00022729"/>
    </source>
</evidence>
<accession>A0AAV6W9L5</accession>
<feature type="domain" description="Leucine-rich repeat-containing N-terminal plant-type" evidence="12">
    <location>
        <begin position="13"/>
        <end position="50"/>
    </location>
</feature>
<evidence type="ECO:0000256" key="3">
    <source>
        <dbReference type="ARBA" id="ARBA00022475"/>
    </source>
</evidence>
<dbReference type="FunFam" id="3.80.10.10:FF:000095">
    <property type="entry name" value="LRR receptor-like serine/threonine-protein kinase GSO1"/>
    <property type="match status" value="1"/>
</dbReference>
<dbReference type="SMART" id="SM00369">
    <property type="entry name" value="LRR_TYP"/>
    <property type="match status" value="6"/>
</dbReference>
<keyword evidence="7" id="KW-0677">Repeat</keyword>
<dbReference type="InterPro" id="IPR001611">
    <property type="entry name" value="Leu-rich_rpt"/>
</dbReference>